<proteinExistence type="predicted"/>
<dbReference type="OrthoDB" id="68483at2759"/>
<protein>
    <submittedName>
        <fullName evidence="2">Uncharacterized protein</fullName>
    </submittedName>
</protein>
<feature type="compositionally biased region" description="Polar residues" evidence="1">
    <location>
        <begin position="224"/>
        <end position="234"/>
    </location>
</feature>
<feature type="compositionally biased region" description="Basic and acidic residues" evidence="1">
    <location>
        <begin position="88"/>
        <end position="97"/>
    </location>
</feature>
<feature type="region of interest" description="Disordered" evidence="1">
    <location>
        <begin position="67"/>
        <end position="97"/>
    </location>
</feature>
<feature type="compositionally biased region" description="Polar residues" evidence="1">
    <location>
        <begin position="168"/>
        <end position="177"/>
    </location>
</feature>
<evidence type="ECO:0000313" key="2">
    <source>
        <dbReference type="EMBL" id="KAF8879081.1"/>
    </source>
</evidence>
<organism evidence="2 3">
    <name type="scientific">Gymnopilus junonius</name>
    <name type="common">Spectacular rustgill mushroom</name>
    <name type="synonym">Gymnopilus spectabilis subsp. junonius</name>
    <dbReference type="NCBI Taxonomy" id="109634"/>
    <lineage>
        <taxon>Eukaryota</taxon>
        <taxon>Fungi</taxon>
        <taxon>Dikarya</taxon>
        <taxon>Basidiomycota</taxon>
        <taxon>Agaricomycotina</taxon>
        <taxon>Agaricomycetes</taxon>
        <taxon>Agaricomycetidae</taxon>
        <taxon>Agaricales</taxon>
        <taxon>Agaricineae</taxon>
        <taxon>Hymenogastraceae</taxon>
        <taxon>Gymnopilus</taxon>
    </lineage>
</organism>
<dbReference type="AlphaFoldDB" id="A0A9P5TIG4"/>
<dbReference type="Proteomes" id="UP000724874">
    <property type="component" value="Unassembled WGS sequence"/>
</dbReference>
<dbReference type="EMBL" id="JADNYJ010000152">
    <property type="protein sequence ID" value="KAF8879081.1"/>
    <property type="molecule type" value="Genomic_DNA"/>
</dbReference>
<comment type="caution">
    <text evidence="2">The sequence shown here is derived from an EMBL/GenBank/DDBJ whole genome shotgun (WGS) entry which is preliminary data.</text>
</comment>
<feature type="compositionally biased region" description="Polar residues" evidence="1">
    <location>
        <begin position="1"/>
        <end position="16"/>
    </location>
</feature>
<name>A0A9P5TIG4_GYMJU</name>
<sequence>MFKPTSPLTQMLNIMTDTPPPSTFARKEKELKQSIFKHSIKASIDKTMQFVQKSSTLAQQVASGRSTPARGFSFDVSRPNVTNNDNKASTKDGKEAWEDGNGSFAEVSPLPIIKNAAESEQVAADSRMDRMTIWMRNVEKVVEDAKQNFASSSVPKELPLPPLPPPLSRNTSQNRTSRLPRRVLAASQIFQADENGNITPMVDQSMVSTYNTSAFLSPDDLGTSKGSIKPSVTETALRPQAR</sequence>
<feature type="region of interest" description="Disordered" evidence="1">
    <location>
        <begin position="149"/>
        <end position="178"/>
    </location>
</feature>
<keyword evidence="3" id="KW-1185">Reference proteome</keyword>
<evidence type="ECO:0000256" key="1">
    <source>
        <dbReference type="SAM" id="MobiDB-lite"/>
    </source>
</evidence>
<evidence type="ECO:0000313" key="3">
    <source>
        <dbReference type="Proteomes" id="UP000724874"/>
    </source>
</evidence>
<feature type="region of interest" description="Disordered" evidence="1">
    <location>
        <begin position="1"/>
        <end position="24"/>
    </location>
</feature>
<reference evidence="2" key="1">
    <citation type="submission" date="2020-11" db="EMBL/GenBank/DDBJ databases">
        <authorList>
            <consortium name="DOE Joint Genome Institute"/>
            <person name="Ahrendt S."/>
            <person name="Riley R."/>
            <person name="Andreopoulos W."/>
            <person name="LaButti K."/>
            <person name="Pangilinan J."/>
            <person name="Ruiz-duenas F.J."/>
            <person name="Barrasa J.M."/>
            <person name="Sanchez-Garcia M."/>
            <person name="Camarero S."/>
            <person name="Miyauchi S."/>
            <person name="Serrano A."/>
            <person name="Linde D."/>
            <person name="Babiker R."/>
            <person name="Drula E."/>
            <person name="Ayuso-Fernandez I."/>
            <person name="Pacheco R."/>
            <person name="Padilla G."/>
            <person name="Ferreira P."/>
            <person name="Barriuso J."/>
            <person name="Kellner H."/>
            <person name="Castanera R."/>
            <person name="Alfaro M."/>
            <person name="Ramirez L."/>
            <person name="Pisabarro A.G."/>
            <person name="Kuo A."/>
            <person name="Tritt A."/>
            <person name="Lipzen A."/>
            <person name="He G."/>
            <person name="Yan M."/>
            <person name="Ng V."/>
            <person name="Cullen D."/>
            <person name="Martin F."/>
            <person name="Rosso M.-N."/>
            <person name="Henrissat B."/>
            <person name="Hibbett D."/>
            <person name="Martinez A.T."/>
            <person name="Grigoriev I.V."/>
        </authorList>
    </citation>
    <scope>NUCLEOTIDE SEQUENCE</scope>
    <source>
        <strain evidence="2">AH 44721</strain>
    </source>
</reference>
<feature type="compositionally biased region" description="Pro residues" evidence="1">
    <location>
        <begin position="158"/>
        <end position="167"/>
    </location>
</feature>
<gene>
    <name evidence="2" type="ORF">CPB84DRAFT_317690</name>
</gene>
<feature type="region of interest" description="Disordered" evidence="1">
    <location>
        <begin position="217"/>
        <end position="242"/>
    </location>
</feature>
<accession>A0A9P5TIG4</accession>